<dbReference type="OrthoDB" id="1374173at2"/>
<dbReference type="EMBL" id="FONQ01000013">
    <property type="protein sequence ID" value="SFF27056.1"/>
    <property type="molecule type" value="Genomic_DNA"/>
</dbReference>
<evidence type="ECO:0000313" key="2">
    <source>
        <dbReference type="Proteomes" id="UP000198596"/>
    </source>
</evidence>
<dbReference type="AlphaFoldDB" id="A0A1I2HE95"/>
<dbReference type="Proteomes" id="UP000198596">
    <property type="component" value="Unassembled WGS sequence"/>
</dbReference>
<evidence type="ECO:0000313" key="1">
    <source>
        <dbReference type="EMBL" id="SFF27056.1"/>
    </source>
</evidence>
<name>A0A1I2HE95_9FLAO</name>
<organism evidence="1 2">
    <name type="scientific">Flavobacterium xueshanense</name>
    <dbReference type="NCBI Taxonomy" id="935223"/>
    <lineage>
        <taxon>Bacteria</taxon>
        <taxon>Pseudomonadati</taxon>
        <taxon>Bacteroidota</taxon>
        <taxon>Flavobacteriia</taxon>
        <taxon>Flavobacteriales</taxon>
        <taxon>Flavobacteriaceae</taxon>
        <taxon>Flavobacterium</taxon>
    </lineage>
</organism>
<dbReference type="RefSeq" id="WP_091206824.1">
    <property type="nucleotide sequence ID" value="NZ_FONQ01000013.1"/>
</dbReference>
<gene>
    <name evidence="1" type="ORF">SAMN04488131_11357</name>
</gene>
<proteinExistence type="predicted"/>
<reference evidence="2" key="1">
    <citation type="submission" date="2016-10" db="EMBL/GenBank/DDBJ databases">
        <authorList>
            <person name="Varghese N."/>
            <person name="Submissions S."/>
        </authorList>
    </citation>
    <scope>NUCLEOTIDE SEQUENCE [LARGE SCALE GENOMIC DNA]</scope>
    <source>
        <strain evidence="2">CGMCC 1.9227</strain>
    </source>
</reference>
<keyword evidence="2" id="KW-1185">Reference proteome</keyword>
<sequence>MEAASHNSRHQKYIPKWCILDFFNCSNLKTDIQNRVSVDIATNFIYALHDIKGDNRNGNGIPFSEIVRLAMAYFFSEIFTGKFTDHIYTLDMVKGFLDADNLTDYTAIHEIDVTFYKLNNAPYYRHCWLIIQSAWYFNSEHFGHHQHIDFVNHYLKTGDKLPIDSYNFDRDYLEKKYNDIDQAKIIQIPINGFSLVSQWYFGILFLVCKELDLSTTHFKIKIKDNREYNPLTKMSRQLRPLAPFKIIECDIKCAFPTFLDALSGAKLKDKVYNNLMKSQSISRSEAKIMFNKICNSSEYKLKYFTTKFFISCGYSQEHITMLLYYTHNDHLKFYQFMTRREENAINTFVKQNNLERGARLHDALLFLDTKLKAESYNLKVNQNCDFGFKVLKRPVCKESFKLSNKRLPYAYMNSIPKGLNLIARHDYSKPNMLGAACGFRFYDAKYKYISASFNTNDFYLDDASFNINCKVMFSTLQYLNKQTTNPRHIYLILKHIRECTNIVYNVRAMYYKVKRYQYDPSHILTKARDYELIEELKFKVKSDFVKSLNTARGIVNYNHNLKELYFLIEERISNDDYGFLNELSVKGHKRNNLLVYVIVKKFNSLCNGIERSPRKTVKREALYNTAIKSLPLNPITTTNRTSKATLARQNKKKERELEERNRFINNRPIAHQLLLILGQIVGQKMDVKIIENKELQNQLKLELINTIDKCIYLDCEVAIKEFDKRFIMVKSVVPVLSNSDSIYNTDMKNSVFNQISIEEASSRKEPFFPEYLKFHNQNEINEHKVAPKQSSETYKFPEIDFDRYCGKTVING</sequence>
<accession>A0A1I2HE95</accession>
<dbReference type="STRING" id="935223.SAMN04488131_11357"/>
<protein>
    <submittedName>
        <fullName evidence="1">Uncharacterized protein</fullName>
    </submittedName>
</protein>